<dbReference type="AlphaFoldDB" id="A0A8S0WFW4"/>
<dbReference type="Pfam" id="PF06058">
    <property type="entry name" value="DCP1"/>
    <property type="match status" value="1"/>
</dbReference>
<protein>
    <submittedName>
        <fullName evidence="6">Uncharacterized protein</fullName>
    </submittedName>
</protein>
<evidence type="ECO:0000256" key="4">
    <source>
        <dbReference type="ARBA" id="ARBA00022664"/>
    </source>
</evidence>
<feature type="region of interest" description="Disordered" evidence="5">
    <location>
        <begin position="326"/>
        <end position="365"/>
    </location>
</feature>
<evidence type="ECO:0000256" key="1">
    <source>
        <dbReference type="ARBA" id="ARBA00004496"/>
    </source>
</evidence>
<feature type="compositionally biased region" description="Low complexity" evidence="5">
    <location>
        <begin position="283"/>
        <end position="297"/>
    </location>
</feature>
<dbReference type="SUPFAM" id="SSF50729">
    <property type="entry name" value="PH domain-like"/>
    <property type="match status" value="1"/>
</dbReference>
<dbReference type="PANTHER" id="PTHR16290:SF0">
    <property type="entry name" value="DECAPPING PROTEIN 1, ISOFORM A"/>
    <property type="match status" value="1"/>
</dbReference>
<evidence type="ECO:0000313" key="7">
    <source>
        <dbReference type="Proteomes" id="UP000467700"/>
    </source>
</evidence>
<feature type="compositionally biased region" description="Basic residues" evidence="5">
    <location>
        <begin position="600"/>
        <end position="609"/>
    </location>
</feature>
<dbReference type="GO" id="GO:0031087">
    <property type="term" value="P:deadenylation-independent decapping of nuclear-transcribed mRNA"/>
    <property type="evidence" value="ECO:0007669"/>
    <property type="project" value="TreeGrafter"/>
</dbReference>
<dbReference type="GO" id="GO:0003729">
    <property type="term" value="F:mRNA binding"/>
    <property type="evidence" value="ECO:0007669"/>
    <property type="project" value="TreeGrafter"/>
</dbReference>
<name>A0A8S0WFW4_CYCAE</name>
<reference evidence="6 7" key="1">
    <citation type="submission" date="2020-01" db="EMBL/GenBank/DDBJ databases">
        <authorList>
            <person name="Gupta K D."/>
        </authorList>
    </citation>
    <scope>NUCLEOTIDE SEQUENCE [LARGE SCALE GENOMIC DNA]</scope>
</reference>
<organism evidence="6 7">
    <name type="scientific">Cyclocybe aegerita</name>
    <name type="common">Black poplar mushroom</name>
    <name type="synonym">Agrocybe aegerita</name>
    <dbReference type="NCBI Taxonomy" id="1973307"/>
    <lineage>
        <taxon>Eukaryota</taxon>
        <taxon>Fungi</taxon>
        <taxon>Dikarya</taxon>
        <taxon>Basidiomycota</taxon>
        <taxon>Agaricomycotina</taxon>
        <taxon>Agaricomycetes</taxon>
        <taxon>Agaricomycetidae</taxon>
        <taxon>Agaricales</taxon>
        <taxon>Agaricineae</taxon>
        <taxon>Bolbitiaceae</taxon>
        <taxon>Cyclocybe</taxon>
    </lineage>
</organism>
<dbReference type="Proteomes" id="UP000467700">
    <property type="component" value="Unassembled WGS sequence"/>
</dbReference>
<dbReference type="GO" id="GO:0000932">
    <property type="term" value="C:P-body"/>
    <property type="evidence" value="ECO:0007669"/>
    <property type="project" value="TreeGrafter"/>
</dbReference>
<feature type="region of interest" description="Disordered" evidence="5">
    <location>
        <begin position="378"/>
        <end position="463"/>
    </location>
</feature>
<evidence type="ECO:0000313" key="6">
    <source>
        <dbReference type="EMBL" id="CAA7268390.1"/>
    </source>
</evidence>
<dbReference type="InterPro" id="IPR010334">
    <property type="entry name" value="Dcp1"/>
</dbReference>
<evidence type="ECO:0000256" key="2">
    <source>
        <dbReference type="ARBA" id="ARBA00008778"/>
    </source>
</evidence>
<keyword evidence="7" id="KW-1185">Reference proteome</keyword>
<dbReference type="OrthoDB" id="440673at2759"/>
<evidence type="ECO:0000256" key="5">
    <source>
        <dbReference type="SAM" id="MobiDB-lite"/>
    </source>
</evidence>
<dbReference type="PANTHER" id="PTHR16290">
    <property type="entry name" value="TRANSCRIPTION FACTOR SMIF DECAPPING ENZYME DCP1"/>
    <property type="match status" value="1"/>
</dbReference>
<feature type="region of interest" description="Disordered" evidence="5">
    <location>
        <begin position="228"/>
        <end position="311"/>
    </location>
</feature>
<dbReference type="GO" id="GO:0008047">
    <property type="term" value="F:enzyme activator activity"/>
    <property type="evidence" value="ECO:0007669"/>
    <property type="project" value="InterPro"/>
</dbReference>
<feature type="compositionally biased region" description="Low complexity" evidence="5">
    <location>
        <begin position="326"/>
        <end position="338"/>
    </location>
</feature>
<proteinExistence type="inferred from homology"/>
<feature type="compositionally biased region" description="Polar residues" evidence="5">
    <location>
        <begin position="566"/>
        <end position="581"/>
    </location>
</feature>
<feature type="compositionally biased region" description="Basic and acidic residues" evidence="5">
    <location>
        <begin position="241"/>
        <end position="258"/>
    </location>
</feature>
<accession>A0A8S0WFW4</accession>
<sequence>MGPPRRHPPPATTIPHMSSQSSLNQQDTDHEGALSETSKAPPRKTMTAKDRYDSNLKVLKRRDPSIQQIIDQFSHVCIYHHDGEKWYKHGYEGSMFLFERDSYPPYGFYVMNRVGMDDFIQRLYPEDDVIDMGKVFIIRSYPDFLSNRLTSIRLSKTESLPDKFSDVYAIPNIESIEPKAKGRASIIGLWIHATDARKTMVDVMCRLHSYIKKNLPYPDQYRRVPGQQELASASTTDSETSDSRARKVTYDSENDHSDAPSASSVDKSALDHLFSRLSKSVGTNPMTSTTHTTTVPTSQNAASQPTNLSMPTGKALLDTIFASAMSTPASPTSPSAYSHDSSGSHHPSTLSSVLAPHPSTSRPQVLTTQVLSTILTGSVPARAPSAASTSRSHPSAHEGDKEDNDSRSMFLEPDESDPESHSGPSVARLAGTDLLNTLGLGGPRPAQKINGDVTPRPPLNGGQRTQYPFAIEPISSISTVRGVPTGVQSTPSHLQPESKPRANRALVPFEPDSELWPYSRGNAVVAEDSSPTSGDDEIVELNFEETSVLSDPEAFKKVLQSKRSAVSLRTSQSNASLSTNGHGRVHVNGASPPSEEKEKSKGRRNRRSKKERDAKAKEAIEQSWDFPPPSPAASNASHTSQSLMSLLNGEPASPSPCPSPELPATTHKPSQASIPIQEMKTPTMTARATLAGNTNTHYVNGNGLHSVKGKERAVNGFVKHNSAGTGAFAEEMKETFLGALGAPARPNGRLEKNEFVRGVMDLIHDAGFMENLYQSYLVRHT</sequence>
<dbReference type="GO" id="GO:0006397">
    <property type="term" value="P:mRNA processing"/>
    <property type="evidence" value="ECO:0007669"/>
    <property type="project" value="UniProtKB-KW"/>
</dbReference>
<gene>
    <name evidence="6" type="ORF">AAE3_LOCUS10732</name>
</gene>
<comment type="caution">
    <text evidence="6">The sequence shown here is derived from an EMBL/GenBank/DDBJ whole genome shotgun (WGS) entry which is preliminary data.</text>
</comment>
<dbReference type="Gene3D" id="2.30.29.30">
    <property type="entry name" value="Pleckstrin-homology domain (PH domain)/Phosphotyrosine-binding domain (PTB)"/>
    <property type="match status" value="1"/>
</dbReference>
<feature type="region of interest" description="Disordered" evidence="5">
    <location>
        <begin position="1"/>
        <end position="49"/>
    </location>
</feature>
<evidence type="ECO:0000256" key="3">
    <source>
        <dbReference type="ARBA" id="ARBA00022490"/>
    </source>
</evidence>
<feature type="region of interest" description="Disordered" evidence="5">
    <location>
        <begin position="566"/>
        <end position="673"/>
    </location>
</feature>
<feature type="compositionally biased region" description="Low complexity" evidence="5">
    <location>
        <begin position="429"/>
        <end position="438"/>
    </location>
</feature>
<feature type="compositionally biased region" description="Basic and acidic residues" evidence="5">
    <location>
        <begin position="395"/>
        <end position="406"/>
    </location>
</feature>
<dbReference type="CDD" id="cd09804">
    <property type="entry name" value="Dcp1"/>
    <property type="match status" value="1"/>
</dbReference>
<dbReference type="InterPro" id="IPR011993">
    <property type="entry name" value="PH-like_dom_sf"/>
</dbReference>
<feature type="compositionally biased region" description="Polar residues" evidence="5">
    <location>
        <begin position="298"/>
        <end position="310"/>
    </location>
</feature>
<keyword evidence="4" id="KW-0507">mRNA processing</keyword>
<keyword evidence="3" id="KW-0963">Cytoplasm</keyword>
<feature type="compositionally biased region" description="Basic and acidic residues" evidence="5">
    <location>
        <begin position="610"/>
        <end position="620"/>
    </location>
</feature>
<feature type="compositionally biased region" description="Low complexity" evidence="5">
    <location>
        <begin position="380"/>
        <end position="393"/>
    </location>
</feature>
<dbReference type="EMBL" id="CACVBS010000068">
    <property type="protein sequence ID" value="CAA7268390.1"/>
    <property type="molecule type" value="Genomic_DNA"/>
</dbReference>
<comment type="similarity">
    <text evidence="2">Belongs to the DCP1 family.</text>
</comment>
<dbReference type="GO" id="GO:0000290">
    <property type="term" value="P:deadenylation-dependent decapping of nuclear-transcribed mRNA"/>
    <property type="evidence" value="ECO:0007669"/>
    <property type="project" value="InterPro"/>
</dbReference>
<comment type="subcellular location">
    <subcellularLocation>
        <location evidence="1">Cytoplasm</location>
    </subcellularLocation>
</comment>
<feature type="compositionally biased region" description="Polar residues" evidence="5">
    <location>
        <begin position="15"/>
        <end position="26"/>
    </location>
</feature>